<keyword evidence="2" id="KW-1185">Reference proteome</keyword>
<reference evidence="1 2" key="1">
    <citation type="submission" date="2017-08" db="EMBL/GenBank/DDBJ databases">
        <title>Identification and genetic characteristics of simultaneous BTEX- and naphthalene-degrading Paraburkholderia sp. BN5 isolated from petroleum-contaminated soil.</title>
        <authorList>
            <person name="Lee Y."/>
            <person name="Jeon C.O."/>
        </authorList>
    </citation>
    <scope>NUCLEOTIDE SEQUENCE [LARGE SCALE GENOMIC DNA]</scope>
    <source>
        <strain evidence="1 2">BN5</strain>
        <plasmid evidence="1 2">pBN1</plasmid>
    </source>
</reference>
<dbReference type="Proteomes" id="UP000215158">
    <property type="component" value="Plasmid pBN1"/>
</dbReference>
<gene>
    <name evidence="1" type="ORF">CJU94_34570</name>
</gene>
<proteinExistence type="predicted"/>
<organism evidence="1 2">
    <name type="scientific">Paraburkholderia aromaticivorans</name>
    <dbReference type="NCBI Taxonomy" id="2026199"/>
    <lineage>
        <taxon>Bacteria</taxon>
        <taxon>Pseudomonadati</taxon>
        <taxon>Pseudomonadota</taxon>
        <taxon>Betaproteobacteria</taxon>
        <taxon>Burkholderiales</taxon>
        <taxon>Burkholderiaceae</taxon>
        <taxon>Paraburkholderia</taxon>
    </lineage>
</organism>
<geneLocation type="plasmid" evidence="1 2">
    <name>pBN1</name>
</geneLocation>
<accession>A0A248VWB8</accession>
<keyword evidence="1" id="KW-0614">Plasmid</keyword>
<dbReference type="KEGG" id="parb:CJU94_34570"/>
<evidence type="ECO:0000313" key="1">
    <source>
        <dbReference type="EMBL" id="ASW03321.1"/>
    </source>
</evidence>
<dbReference type="EMBL" id="CP022991">
    <property type="protein sequence ID" value="ASW03321.1"/>
    <property type="molecule type" value="Genomic_DNA"/>
</dbReference>
<sequence>MIESEQRCRLEFKRTRDAGAIMAAADPGKFVSEYSTTNDGENGHLTVVAISASAAQVVTTGIRSICEQRPQLFIKLGV</sequence>
<evidence type="ECO:0000313" key="2">
    <source>
        <dbReference type="Proteomes" id="UP000215158"/>
    </source>
</evidence>
<name>A0A248VWB8_9BURK</name>
<protein>
    <submittedName>
        <fullName evidence="1">Uncharacterized protein</fullName>
    </submittedName>
</protein>
<dbReference type="AlphaFoldDB" id="A0A248VWB8"/>